<evidence type="ECO:0000313" key="1">
    <source>
        <dbReference type="EMBL" id="KAI3796564.1"/>
    </source>
</evidence>
<comment type="caution">
    <text evidence="1">The sequence shown here is derived from an EMBL/GenBank/DDBJ whole genome shotgun (WGS) entry which is preliminary data.</text>
</comment>
<reference evidence="1 2" key="2">
    <citation type="journal article" date="2022" name="Mol. Ecol. Resour.">
        <title>The genomes of chicory, endive, great burdock and yacon provide insights into Asteraceae paleo-polyploidization history and plant inulin production.</title>
        <authorList>
            <person name="Fan W."/>
            <person name="Wang S."/>
            <person name="Wang H."/>
            <person name="Wang A."/>
            <person name="Jiang F."/>
            <person name="Liu H."/>
            <person name="Zhao H."/>
            <person name="Xu D."/>
            <person name="Zhang Y."/>
        </authorList>
    </citation>
    <scope>NUCLEOTIDE SEQUENCE [LARGE SCALE GENOMIC DNA]</scope>
    <source>
        <strain evidence="2">cv. Yunnan</strain>
        <tissue evidence="1">Leaves</tissue>
    </source>
</reference>
<protein>
    <submittedName>
        <fullName evidence="1">Uncharacterized protein</fullName>
    </submittedName>
</protein>
<organism evidence="1 2">
    <name type="scientific">Smallanthus sonchifolius</name>
    <dbReference type="NCBI Taxonomy" id="185202"/>
    <lineage>
        <taxon>Eukaryota</taxon>
        <taxon>Viridiplantae</taxon>
        <taxon>Streptophyta</taxon>
        <taxon>Embryophyta</taxon>
        <taxon>Tracheophyta</taxon>
        <taxon>Spermatophyta</taxon>
        <taxon>Magnoliopsida</taxon>
        <taxon>eudicotyledons</taxon>
        <taxon>Gunneridae</taxon>
        <taxon>Pentapetalae</taxon>
        <taxon>asterids</taxon>
        <taxon>campanulids</taxon>
        <taxon>Asterales</taxon>
        <taxon>Asteraceae</taxon>
        <taxon>Asteroideae</taxon>
        <taxon>Heliantheae alliance</taxon>
        <taxon>Millerieae</taxon>
        <taxon>Smallanthus</taxon>
    </lineage>
</organism>
<gene>
    <name evidence="1" type="ORF">L1987_39241</name>
</gene>
<dbReference type="Proteomes" id="UP001056120">
    <property type="component" value="Linkage Group LG12"/>
</dbReference>
<dbReference type="EMBL" id="CM042029">
    <property type="protein sequence ID" value="KAI3796564.1"/>
    <property type="molecule type" value="Genomic_DNA"/>
</dbReference>
<evidence type="ECO:0000313" key="2">
    <source>
        <dbReference type="Proteomes" id="UP001056120"/>
    </source>
</evidence>
<proteinExistence type="predicted"/>
<sequence>MKDISLCFFFYFFSMDLFGVRFACISLGPKGNPAHEQLSMSFGDAWIWAIICLGSSSHFQGLHPFS</sequence>
<reference evidence="2" key="1">
    <citation type="journal article" date="2022" name="Mol. Ecol. Resour.">
        <title>The genomes of chicory, endive, great burdock and yacon provide insights into Asteraceae palaeo-polyploidization history and plant inulin production.</title>
        <authorList>
            <person name="Fan W."/>
            <person name="Wang S."/>
            <person name="Wang H."/>
            <person name="Wang A."/>
            <person name="Jiang F."/>
            <person name="Liu H."/>
            <person name="Zhao H."/>
            <person name="Xu D."/>
            <person name="Zhang Y."/>
        </authorList>
    </citation>
    <scope>NUCLEOTIDE SEQUENCE [LARGE SCALE GENOMIC DNA]</scope>
    <source>
        <strain evidence="2">cv. Yunnan</strain>
    </source>
</reference>
<accession>A0ACB9HLG6</accession>
<name>A0ACB9HLG6_9ASTR</name>
<keyword evidence="2" id="KW-1185">Reference proteome</keyword>